<dbReference type="GO" id="GO:0005886">
    <property type="term" value="C:plasma membrane"/>
    <property type="evidence" value="ECO:0007669"/>
    <property type="project" value="TreeGrafter"/>
</dbReference>
<evidence type="ECO:0000313" key="22">
    <source>
        <dbReference type="Proteomes" id="UP000261052"/>
    </source>
</evidence>
<dbReference type="EMBL" id="QRKN01000010">
    <property type="protein sequence ID" value="RHI20000.1"/>
    <property type="molecule type" value="Genomic_DNA"/>
</dbReference>
<dbReference type="OMA" id="QIMANVC"/>
<dbReference type="Proteomes" id="UP000283765">
    <property type="component" value="Unassembled WGS sequence"/>
</dbReference>
<dbReference type="EMBL" id="QSDV01000013">
    <property type="protein sequence ID" value="RGZ18096.1"/>
    <property type="molecule type" value="Genomic_DNA"/>
</dbReference>
<dbReference type="OrthoDB" id="9794577at2"/>
<evidence type="ECO:0000313" key="10">
    <source>
        <dbReference type="EMBL" id="RGZ74649.1"/>
    </source>
</evidence>
<evidence type="ECO:0000313" key="19">
    <source>
        <dbReference type="Proteomes" id="UP000095673"/>
    </source>
</evidence>
<reference evidence="5 20" key="1">
    <citation type="submission" date="2014-09" db="EMBL/GenBank/DDBJ databases">
        <title>Butyrate-producing bacteria isolated from human gut.</title>
        <authorList>
            <person name="Zhang Q."/>
            <person name="Zhao L."/>
        </authorList>
    </citation>
    <scope>NUCLEOTIDE SEQUENCE [LARGE SCALE GENOMIC DNA]</scope>
    <source>
        <strain evidence="5 20">R22</strain>
    </source>
</reference>
<dbReference type="EMBL" id="QSEN01000018">
    <property type="protein sequence ID" value="RGZ74649.1"/>
    <property type="molecule type" value="Genomic_DNA"/>
</dbReference>
<dbReference type="Pfam" id="PF01656">
    <property type="entry name" value="CbiA"/>
    <property type="match status" value="1"/>
</dbReference>
<dbReference type="EMBL" id="QSHU01000013">
    <property type="protein sequence ID" value="RHC38662.1"/>
    <property type="molecule type" value="Genomic_DNA"/>
</dbReference>
<dbReference type="AlphaFoldDB" id="A0A173TLV7"/>
<evidence type="ECO:0000256" key="1">
    <source>
        <dbReference type="ARBA" id="ARBA00022741"/>
    </source>
</evidence>
<evidence type="ECO:0000313" key="16">
    <source>
        <dbReference type="EMBL" id="RHL06988.1"/>
    </source>
</evidence>
<dbReference type="Proteomes" id="UP000245905">
    <property type="component" value="Unassembled WGS sequence"/>
</dbReference>
<keyword evidence="1" id="KW-0547">Nucleotide-binding</keyword>
<evidence type="ECO:0000313" key="27">
    <source>
        <dbReference type="Proteomes" id="UP000283765"/>
    </source>
</evidence>
<dbReference type="EMBL" id="QROF01000002">
    <property type="protein sequence ID" value="RHL06988.1"/>
    <property type="molecule type" value="Genomic_DNA"/>
</dbReference>
<dbReference type="GO" id="GO:0005524">
    <property type="term" value="F:ATP binding"/>
    <property type="evidence" value="ECO:0007669"/>
    <property type="project" value="UniProtKB-KW"/>
</dbReference>
<dbReference type="PANTHER" id="PTHR32309:SF13">
    <property type="entry name" value="FERRIC ENTEROBACTIN TRANSPORT PROTEIN FEPE"/>
    <property type="match status" value="1"/>
</dbReference>
<dbReference type="Proteomes" id="UP000266698">
    <property type="component" value="Unassembled WGS sequence"/>
</dbReference>
<dbReference type="EMBL" id="JRFS01000025">
    <property type="protein sequence ID" value="PWE83123.1"/>
    <property type="molecule type" value="Genomic_DNA"/>
</dbReference>
<dbReference type="Proteomes" id="UP000283431">
    <property type="component" value="Unassembled WGS sequence"/>
</dbReference>
<evidence type="ECO:0000313" key="25">
    <source>
        <dbReference type="Proteomes" id="UP000283431"/>
    </source>
</evidence>
<evidence type="ECO:0000313" key="30">
    <source>
        <dbReference type="Proteomes" id="UP000285290"/>
    </source>
</evidence>
<feature type="domain" description="CobQ/CobB/MinD/ParA nucleotide binding" evidence="3">
    <location>
        <begin position="45"/>
        <end position="220"/>
    </location>
</feature>
<evidence type="ECO:0000313" key="7">
    <source>
        <dbReference type="EMBL" id="RGM71878.1"/>
    </source>
</evidence>
<dbReference type="PANTHER" id="PTHR32309">
    <property type="entry name" value="TYROSINE-PROTEIN KINASE"/>
    <property type="match status" value="1"/>
</dbReference>
<dbReference type="Proteomes" id="UP000260758">
    <property type="component" value="Unassembled WGS sequence"/>
</dbReference>
<evidence type="ECO:0000313" key="24">
    <source>
        <dbReference type="Proteomes" id="UP000283297"/>
    </source>
</evidence>
<dbReference type="EMBL" id="QRPB01000018">
    <property type="protein sequence ID" value="RHL76823.1"/>
    <property type="molecule type" value="Genomic_DNA"/>
</dbReference>
<dbReference type="Proteomes" id="UP000095673">
    <property type="component" value="Unassembled WGS sequence"/>
</dbReference>
<evidence type="ECO:0000313" key="9">
    <source>
        <dbReference type="EMBL" id="RGZ18096.1"/>
    </source>
</evidence>
<dbReference type="Proteomes" id="UP000286104">
    <property type="component" value="Unassembled WGS sequence"/>
</dbReference>
<dbReference type="EMBL" id="QSES01000017">
    <property type="protein sequence ID" value="RGZ91635.1"/>
    <property type="molecule type" value="Genomic_DNA"/>
</dbReference>
<evidence type="ECO:0000313" key="32">
    <source>
        <dbReference type="Proteomes" id="UP000286104"/>
    </source>
</evidence>
<sequence length="237" mass="25926">MELVKFGKLKEQSYTMKESLRALKTNIQFCGDDIRTLLVTSSVPNEGKSTVALDLARSLTESGNRVLFIDTDMRKSVLAGRLRATAASGGEICGLSHYLSGQRRLEEVMYGTEIPGLFMIFAGPSVPNPTEILEKKYFQELLNFGKEHFNYIIIDCAPIGAAIDAAVVAKYCDGAIIVIGQGMASARMIQSVKKQLEASGVRILGAVLNKVNNKKNSHVSGYYGNYYGSYYGRSDKA</sequence>
<dbReference type="InterPro" id="IPR005702">
    <property type="entry name" value="Wzc-like_C"/>
</dbReference>
<keyword evidence="4" id="KW-0418">Kinase</keyword>
<evidence type="ECO:0000313" key="6">
    <source>
        <dbReference type="EMBL" id="RGK41521.1"/>
    </source>
</evidence>
<dbReference type="InterPro" id="IPR050445">
    <property type="entry name" value="Bact_polysacc_biosynth/exp"/>
</dbReference>
<evidence type="ECO:0000259" key="3">
    <source>
        <dbReference type="Pfam" id="PF01656"/>
    </source>
</evidence>
<evidence type="ECO:0000313" key="8">
    <source>
        <dbReference type="EMBL" id="RGU26514.1"/>
    </source>
</evidence>
<dbReference type="EMBL" id="QRON01000004">
    <property type="protein sequence ID" value="RHL28539.1"/>
    <property type="molecule type" value="Genomic_DNA"/>
</dbReference>
<dbReference type="GeneID" id="86989802"/>
<reference evidence="21 22" key="3">
    <citation type="submission" date="2018-08" db="EMBL/GenBank/DDBJ databases">
        <title>A genome reference for cultivated species of the human gut microbiota.</title>
        <authorList>
            <person name="Zou Y."/>
            <person name="Xue W."/>
            <person name="Luo G."/>
        </authorList>
    </citation>
    <scope>NUCLEOTIDE SEQUENCE [LARGE SCALE GENOMIC DNA]</scope>
    <source>
        <strain evidence="8 27">AF17-27</strain>
        <strain evidence="18 23">AF36-2BH</strain>
        <strain evidence="17 24">AF38-24</strain>
        <strain evidence="16 33">AF39-14AC</strain>
        <strain evidence="15 31">AM16-11</strain>
        <strain evidence="14 30">AM29-10</strain>
        <strain evidence="13 28">AM30-13AC</strain>
        <strain evidence="12 32">AM36-3AA</strain>
        <strain evidence="11 26">AM47-6BH</strain>
        <strain evidence="10 25">AM48-7</strain>
        <strain evidence="9 29">AM54-25XD</strain>
        <strain evidence="7 21">OM07-13</strain>
        <strain evidence="6 22">TF11-15AC</strain>
    </source>
</reference>
<evidence type="ECO:0000313" key="5">
    <source>
        <dbReference type="EMBL" id="PWE83123.1"/>
    </source>
</evidence>
<dbReference type="Proteomes" id="UP000283721">
    <property type="component" value="Unassembled WGS sequence"/>
</dbReference>
<evidence type="ECO:0000313" key="4">
    <source>
        <dbReference type="EMBL" id="CUN03226.1"/>
    </source>
</evidence>
<dbReference type="Gene3D" id="3.40.50.300">
    <property type="entry name" value="P-loop containing nucleotide triphosphate hydrolases"/>
    <property type="match status" value="1"/>
</dbReference>
<evidence type="ECO:0000313" key="15">
    <source>
        <dbReference type="EMBL" id="RHI20000.1"/>
    </source>
</evidence>
<dbReference type="EMBL" id="QSQP01000015">
    <property type="protein sequence ID" value="RGK41521.1"/>
    <property type="molecule type" value="Genomic_DNA"/>
</dbReference>
<evidence type="ECO:0000313" key="26">
    <source>
        <dbReference type="Proteomes" id="UP000283721"/>
    </source>
</evidence>
<name>A0A173TLV7_9FIRM</name>
<evidence type="ECO:0000313" key="17">
    <source>
        <dbReference type="EMBL" id="RHL28539.1"/>
    </source>
</evidence>
<evidence type="ECO:0000313" key="13">
    <source>
        <dbReference type="EMBL" id="RHD90503.1"/>
    </source>
</evidence>
<dbReference type="EMBL" id="QSTP01000006">
    <property type="protein sequence ID" value="RGM71878.1"/>
    <property type="molecule type" value="Genomic_DNA"/>
</dbReference>
<accession>A0A173TLV7</accession>
<dbReference type="EMBL" id="QSJS01000032">
    <property type="protein sequence ID" value="RHD90503.1"/>
    <property type="molecule type" value="Genomic_DNA"/>
</dbReference>
<dbReference type="Proteomes" id="UP000284835">
    <property type="component" value="Unassembled WGS sequence"/>
</dbReference>
<proteinExistence type="predicted"/>
<dbReference type="SUPFAM" id="SSF52540">
    <property type="entry name" value="P-loop containing nucleoside triphosphate hydrolases"/>
    <property type="match status" value="1"/>
</dbReference>
<evidence type="ECO:0000313" key="31">
    <source>
        <dbReference type="Proteomes" id="UP000285865"/>
    </source>
</evidence>
<keyword evidence="4" id="KW-0808">Transferase</keyword>
<evidence type="ECO:0000313" key="29">
    <source>
        <dbReference type="Proteomes" id="UP000285209"/>
    </source>
</evidence>
<dbReference type="Proteomes" id="UP000285209">
    <property type="component" value="Unassembled WGS sequence"/>
</dbReference>
<evidence type="ECO:0000313" key="23">
    <source>
        <dbReference type="Proteomes" id="UP000266698"/>
    </source>
</evidence>
<evidence type="ECO:0000313" key="18">
    <source>
        <dbReference type="EMBL" id="RHL76823.1"/>
    </source>
</evidence>
<dbReference type="CDD" id="cd05387">
    <property type="entry name" value="BY-kinase"/>
    <property type="match status" value="1"/>
</dbReference>
<dbReference type="GO" id="GO:0004715">
    <property type="term" value="F:non-membrane spanning protein tyrosine kinase activity"/>
    <property type="evidence" value="ECO:0007669"/>
    <property type="project" value="UniProtKB-EC"/>
</dbReference>
<dbReference type="Proteomes" id="UP000285290">
    <property type="component" value="Unassembled WGS sequence"/>
</dbReference>
<dbReference type="EMBL" id="CYXM01000007">
    <property type="protein sequence ID" value="CUN03226.1"/>
    <property type="molecule type" value="Genomic_DNA"/>
</dbReference>
<dbReference type="EMBL" id="QRXR01000007">
    <property type="protein sequence ID" value="RGU26514.1"/>
    <property type="molecule type" value="Genomic_DNA"/>
</dbReference>
<dbReference type="Proteomes" id="UP000285865">
    <property type="component" value="Unassembled WGS sequence"/>
</dbReference>
<keyword evidence="2" id="KW-0067">ATP-binding</keyword>
<dbReference type="EMBL" id="QSKC01000007">
    <property type="protein sequence ID" value="RHE32357.1"/>
    <property type="molecule type" value="Genomic_DNA"/>
</dbReference>
<evidence type="ECO:0000313" key="14">
    <source>
        <dbReference type="EMBL" id="RHE32357.1"/>
    </source>
</evidence>
<evidence type="ECO:0000313" key="28">
    <source>
        <dbReference type="Proteomes" id="UP000284835"/>
    </source>
</evidence>
<evidence type="ECO:0000313" key="21">
    <source>
        <dbReference type="Proteomes" id="UP000260758"/>
    </source>
</evidence>
<dbReference type="Proteomes" id="UP000283297">
    <property type="component" value="Unassembled WGS sequence"/>
</dbReference>
<organism evidence="4 19">
    <name type="scientific">Agathobacter rectalis</name>
    <dbReference type="NCBI Taxonomy" id="39491"/>
    <lineage>
        <taxon>Bacteria</taxon>
        <taxon>Bacillati</taxon>
        <taxon>Bacillota</taxon>
        <taxon>Clostridia</taxon>
        <taxon>Lachnospirales</taxon>
        <taxon>Lachnospiraceae</taxon>
        <taxon>Agathobacter</taxon>
    </lineage>
</organism>
<evidence type="ECO:0000313" key="11">
    <source>
        <dbReference type="EMBL" id="RGZ91635.1"/>
    </source>
</evidence>
<evidence type="ECO:0000256" key="2">
    <source>
        <dbReference type="ARBA" id="ARBA00022840"/>
    </source>
</evidence>
<evidence type="ECO:0000313" key="20">
    <source>
        <dbReference type="Proteomes" id="UP000245905"/>
    </source>
</evidence>
<dbReference type="InterPro" id="IPR027417">
    <property type="entry name" value="P-loop_NTPase"/>
</dbReference>
<dbReference type="EC" id="2.7.10.2" evidence="4"/>
<evidence type="ECO:0000313" key="12">
    <source>
        <dbReference type="EMBL" id="RHC38662.1"/>
    </source>
</evidence>
<dbReference type="InterPro" id="IPR002586">
    <property type="entry name" value="CobQ/CobB/MinD/ParA_Nub-bd_dom"/>
</dbReference>
<reference evidence="4 19" key="2">
    <citation type="submission" date="2015-09" db="EMBL/GenBank/DDBJ databases">
        <authorList>
            <consortium name="Pathogen Informatics"/>
        </authorList>
    </citation>
    <scope>NUCLEOTIDE SEQUENCE [LARGE SCALE GENOMIC DNA]</scope>
    <source>
        <strain evidence="4 19">2789STDY5834968</strain>
    </source>
</reference>
<dbReference type="Proteomes" id="UP000286181">
    <property type="component" value="Unassembled WGS sequence"/>
</dbReference>
<dbReference type="NCBIfam" id="TIGR01007">
    <property type="entry name" value="eps_fam"/>
    <property type="match status" value="1"/>
</dbReference>
<dbReference type="RefSeq" id="WP_012743879.1">
    <property type="nucleotide sequence ID" value="NZ_CP092643.1"/>
</dbReference>
<dbReference type="Proteomes" id="UP000261052">
    <property type="component" value="Unassembled WGS sequence"/>
</dbReference>
<protein>
    <submittedName>
        <fullName evidence="5">Tyrosine protein kinase</fullName>
    </submittedName>
    <submittedName>
        <fullName evidence="4">Tyrosine-protein kinase CpsD</fullName>
        <ecNumber evidence="4">2.7.10.2</ecNumber>
    </submittedName>
</protein>
<gene>
    <name evidence="4" type="primary">cpsD_2</name>
    <name evidence="18" type="ORF">DW001_13155</name>
    <name evidence="17" type="ORF">DW028_07765</name>
    <name evidence="16" type="ORF">DW038_03390</name>
    <name evidence="15" type="ORF">DW172_11510</name>
    <name evidence="14" type="ORF">DW753_07150</name>
    <name evidence="13" type="ORF">DW775_14835</name>
    <name evidence="12" type="ORF">DW848_10240</name>
    <name evidence="11" type="ORF">DW967_09860</name>
    <name evidence="10" type="ORF">DW975_10410</name>
    <name evidence="8" type="ORF">DWW89_06005</name>
    <name evidence="9" type="ORF">DXA03_08750</name>
    <name evidence="7" type="ORF">DXB99_07665</name>
    <name evidence="6" type="ORF">DXD13_11730</name>
    <name evidence="4" type="ORF">ERS852580_01655</name>
    <name evidence="5" type="ORF">LD38_11135</name>
</gene>
<evidence type="ECO:0000313" key="33">
    <source>
        <dbReference type="Proteomes" id="UP000286181"/>
    </source>
</evidence>